<proteinExistence type="predicted"/>
<feature type="non-terminal residue" evidence="1">
    <location>
        <position position="1"/>
    </location>
</feature>
<evidence type="ECO:0000313" key="2">
    <source>
        <dbReference type="Proteomes" id="UP000215902"/>
    </source>
</evidence>
<comment type="caution">
    <text evidence="1">The sequence shown here is derived from an EMBL/GenBank/DDBJ whole genome shotgun (WGS) entry which is preliminary data.</text>
</comment>
<name>A0A267GDH9_9PLAT</name>
<dbReference type="Proteomes" id="UP000215902">
    <property type="component" value="Unassembled WGS sequence"/>
</dbReference>
<dbReference type="EMBL" id="NIVC01000390">
    <property type="protein sequence ID" value="PAA84083.1"/>
    <property type="molecule type" value="Genomic_DNA"/>
</dbReference>
<organism evidence="1 2">
    <name type="scientific">Macrostomum lignano</name>
    <dbReference type="NCBI Taxonomy" id="282301"/>
    <lineage>
        <taxon>Eukaryota</taxon>
        <taxon>Metazoa</taxon>
        <taxon>Spiralia</taxon>
        <taxon>Lophotrochozoa</taxon>
        <taxon>Platyhelminthes</taxon>
        <taxon>Rhabditophora</taxon>
        <taxon>Macrostomorpha</taxon>
        <taxon>Macrostomida</taxon>
        <taxon>Macrostomidae</taxon>
        <taxon>Macrostomum</taxon>
    </lineage>
</organism>
<keyword evidence="2" id="KW-1185">Reference proteome</keyword>
<sequence>IERSSSCSERAESIRAQLEQFQSMGESWSDLQTAGIQGAVQLVDETKRALRQLEHIDDSFATVSDVVNSVAESLVSSLKPELENLSAKLENLVDRTVSCRRVLSLEKSKSVKLQSTPDFVTLLSDCKLILDKNSCFRAIPEKGKIPAGAVEIRGSVLCFLYRTIKAEPAVQLFSFPSCDIILGGCFKIPCYDQRGYPIFQNFEVEAFFGVSSKSVFILAIVDAIASFSIGGEFLKRIRTENSSMWSFCSKSEQLIIFSPNHGISLYDSELQLMKFISVSDLSCPSVLSMCPQFILADLGDRQVSRIDVSNRSVTTLAQCKHLRAQLQRASVICEAESKMCFVRGANSIFVMNEQFDLVETLEIRNVRSGGFFKVRISNMDYLVVCRAD</sequence>
<evidence type="ECO:0000313" key="1">
    <source>
        <dbReference type="EMBL" id="PAA84083.1"/>
    </source>
</evidence>
<protein>
    <submittedName>
        <fullName evidence="1">Uncharacterized protein</fullName>
    </submittedName>
</protein>
<dbReference type="AlphaFoldDB" id="A0A267GDH9"/>
<accession>A0A267GDH9</accession>
<reference evidence="1 2" key="1">
    <citation type="submission" date="2017-06" db="EMBL/GenBank/DDBJ databases">
        <title>A platform for efficient transgenesis in Macrostomum lignano, a flatworm model organism for stem cell research.</title>
        <authorList>
            <person name="Berezikov E."/>
        </authorList>
    </citation>
    <scope>NUCLEOTIDE SEQUENCE [LARGE SCALE GENOMIC DNA]</scope>
    <source>
        <strain evidence="1">DV1</strain>
        <tissue evidence="1">Whole organism</tissue>
    </source>
</reference>
<gene>
    <name evidence="1" type="ORF">BOX15_Mlig020940g1</name>
</gene>
<feature type="non-terminal residue" evidence="1">
    <location>
        <position position="388"/>
    </location>
</feature>